<name>A0A9P7E7N5_9AGAM</name>
<dbReference type="EMBL" id="JABBWG010000023">
    <property type="protein sequence ID" value="KAG1813624.1"/>
    <property type="molecule type" value="Genomic_DNA"/>
</dbReference>
<evidence type="ECO:0000256" key="1">
    <source>
        <dbReference type="SAM" id="SignalP"/>
    </source>
</evidence>
<reference evidence="2" key="1">
    <citation type="journal article" date="2020" name="New Phytol.">
        <title>Comparative genomics reveals dynamic genome evolution in host specialist ectomycorrhizal fungi.</title>
        <authorList>
            <person name="Lofgren L.A."/>
            <person name="Nguyen N.H."/>
            <person name="Vilgalys R."/>
            <person name="Ruytinx J."/>
            <person name="Liao H.L."/>
            <person name="Branco S."/>
            <person name="Kuo A."/>
            <person name="LaButti K."/>
            <person name="Lipzen A."/>
            <person name="Andreopoulos W."/>
            <person name="Pangilinan J."/>
            <person name="Riley R."/>
            <person name="Hundley H."/>
            <person name="Na H."/>
            <person name="Barry K."/>
            <person name="Grigoriev I.V."/>
            <person name="Stajich J.E."/>
            <person name="Kennedy P.G."/>
        </authorList>
    </citation>
    <scope>NUCLEOTIDE SEQUENCE</scope>
    <source>
        <strain evidence="2">MN1</strain>
    </source>
</reference>
<accession>A0A9P7E7N5</accession>
<keyword evidence="1" id="KW-0732">Signal</keyword>
<keyword evidence="3" id="KW-1185">Reference proteome</keyword>
<dbReference type="Proteomes" id="UP000807769">
    <property type="component" value="Unassembled WGS sequence"/>
</dbReference>
<dbReference type="RefSeq" id="XP_041191385.1">
    <property type="nucleotide sequence ID" value="XM_041336094.1"/>
</dbReference>
<evidence type="ECO:0000313" key="2">
    <source>
        <dbReference type="EMBL" id="KAG1813624.1"/>
    </source>
</evidence>
<gene>
    <name evidence="2" type="ORF">BJ212DRAFT_1366189</name>
</gene>
<feature type="signal peptide" evidence="1">
    <location>
        <begin position="1"/>
        <end position="18"/>
    </location>
</feature>
<comment type="caution">
    <text evidence="2">The sequence shown here is derived from an EMBL/GenBank/DDBJ whole genome shotgun (WGS) entry which is preliminary data.</text>
</comment>
<evidence type="ECO:0000313" key="3">
    <source>
        <dbReference type="Proteomes" id="UP000807769"/>
    </source>
</evidence>
<proteinExistence type="predicted"/>
<organism evidence="2 3">
    <name type="scientific">Suillus subaureus</name>
    <dbReference type="NCBI Taxonomy" id="48587"/>
    <lineage>
        <taxon>Eukaryota</taxon>
        <taxon>Fungi</taxon>
        <taxon>Dikarya</taxon>
        <taxon>Basidiomycota</taxon>
        <taxon>Agaricomycotina</taxon>
        <taxon>Agaricomycetes</taxon>
        <taxon>Agaricomycetidae</taxon>
        <taxon>Boletales</taxon>
        <taxon>Suillineae</taxon>
        <taxon>Suillaceae</taxon>
        <taxon>Suillus</taxon>
    </lineage>
</organism>
<dbReference type="AlphaFoldDB" id="A0A9P7E7N5"/>
<feature type="chain" id="PRO_5040410475" evidence="1">
    <location>
        <begin position="19"/>
        <end position="76"/>
    </location>
</feature>
<dbReference type="OrthoDB" id="2691302at2759"/>
<sequence>MKLTLLASLVVLCGVAFAVPPLRRDDGSLVDVIAYVDDDLDNVTVNALTKRDDGSLVGVVVDVQDDLDNVTVNALT</sequence>
<protein>
    <submittedName>
        <fullName evidence="2">Uncharacterized protein</fullName>
    </submittedName>
</protein>
<dbReference type="GeneID" id="64630111"/>